<accession>A0A4S4F294</accession>
<proteinExistence type="predicted"/>
<feature type="compositionally biased region" description="Pro residues" evidence="1">
    <location>
        <begin position="27"/>
        <end position="38"/>
    </location>
</feature>
<name>A0A4S4F294_CAMSN</name>
<reference evidence="2 3" key="1">
    <citation type="journal article" date="2018" name="Proc. Natl. Acad. Sci. U.S.A.">
        <title>Draft genome sequence of Camellia sinensis var. sinensis provides insights into the evolution of the tea genome and tea quality.</title>
        <authorList>
            <person name="Wei C."/>
            <person name="Yang H."/>
            <person name="Wang S."/>
            <person name="Zhao J."/>
            <person name="Liu C."/>
            <person name="Gao L."/>
            <person name="Xia E."/>
            <person name="Lu Y."/>
            <person name="Tai Y."/>
            <person name="She G."/>
            <person name="Sun J."/>
            <person name="Cao H."/>
            <person name="Tong W."/>
            <person name="Gao Q."/>
            <person name="Li Y."/>
            <person name="Deng W."/>
            <person name="Jiang X."/>
            <person name="Wang W."/>
            <person name="Chen Q."/>
            <person name="Zhang S."/>
            <person name="Li H."/>
            <person name="Wu J."/>
            <person name="Wang P."/>
            <person name="Li P."/>
            <person name="Shi C."/>
            <person name="Zheng F."/>
            <person name="Jian J."/>
            <person name="Huang B."/>
            <person name="Shan D."/>
            <person name="Shi M."/>
            <person name="Fang C."/>
            <person name="Yue Y."/>
            <person name="Li F."/>
            <person name="Li D."/>
            <person name="Wei S."/>
            <person name="Han B."/>
            <person name="Jiang C."/>
            <person name="Yin Y."/>
            <person name="Xia T."/>
            <person name="Zhang Z."/>
            <person name="Bennetzen J.L."/>
            <person name="Zhao S."/>
            <person name="Wan X."/>
        </authorList>
    </citation>
    <scope>NUCLEOTIDE SEQUENCE [LARGE SCALE GENOMIC DNA]</scope>
    <source>
        <strain evidence="3">cv. Shuchazao</strain>
        <tissue evidence="2">Leaf</tissue>
    </source>
</reference>
<feature type="region of interest" description="Disordered" evidence="1">
    <location>
        <begin position="1"/>
        <end position="38"/>
    </location>
</feature>
<organism evidence="2 3">
    <name type="scientific">Camellia sinensis var. sinensis</name>
    <name type="common">China tea</name>
    <dbReference type="NCBI Taxonomy" id="542762"/>
    <lineage>
        <taxon>Eukaryota</taxon>
        <taxon>Viridiplantae</taxon>
        <taxon>Streptophyta</taxon>
        <taxon>Embryophyta</taxon>
        <taxon>Tracheophyta</taxon>
        <taxon>Spermatophyta</taxon>
        <taxon>Magnoliopsida</taxon>
        <taxon>eudicotyledons</taxon>
        <taxon>Gunneridae</taxon>
        <taxon>Pentapetalae</taxon>
        <taxon>asterids</taxon>
        <taxon>Ericales</taxon>
        <taxon>Theaceae</taxon>
        <taxon>Camellia</taxon>
    </lineage>
</organism>
<evidence type="ECO:0000313" key="2">
    <source>
        <dbReference type="EMBL" id="THG23025.1"/>
    </source>
</evidence>
<evidence type="ECO:0000313" key="3">
    <source>
        <dbReference type="Proteomes" id="UP000306102"/>
    </source>
</evidence>
<dbReference type="STRING" id="542762.A0A4S4F294"/>
<dbReference type="Proteomes" id="UP000306102">
    <property type="component" value="Unassembled WGS sequence"/>
</dbReference>
<dbReference type="AlphaFoldDB" id="A0A4S4F294"/>
<gene>
    <name evidence="2" type="ORF">TEA_027024</name>
</gene>
<dbReference type="PANTHER" id="PTHR33592">
    <property type="entry name" value="TRANSMEMBRANE PROTEIN"/>
    <property type="match status" value="1"/>
</dbReference>
<evidence type="ECO:0000256" key="1">
    <source>
        <dbReference type="SAM" id="MobiDB-lite"/>
    </source>
</evidence>
<keyword evidence="3" id="KW-1185">Reference proteome</keyword>
<protein>
    <submittedName>
        <fullName evidence="2">Uncharacterized protein</fullName>
    </submittedName>
</protein>
<comment type="caution">
    <text evidence="2">The sequence shown here is derived from an EMBL/GenBank/DDBJ whole genome shotgun (WGS) entry which is preliminary data.</text>
</comment>
<dbReference type="EMBL" id="SDRB02000542">
    <property type="protein sequence ID" value="THG23025.1"/>
    <property type="molecule type" value="Genomic_DNA"/>
</dbReference>
<dbReference type="PANTHER" id="PTHR33592:SF10">
    <property type="entry name" value="TRANSMEMBRANE PROTEIN"/>
    <property type="match status" value="1"/>
</dbReference>
<sequence length="165" mass="18555">MPSPEAEDWIKKENSFLHSMKRSPVPSKGPNPPTYIPPPSIKASTISKKIFAGHVMPPPEAEKWTKKENSLLRSMKRSAVPSKGPYHPTYIPTPNIKASTISQNFFVGHVMRPPEVEKWIKKENNLLRSMKRSLVPPFGPNPPTYIPTPSIKASTISQKSFARSW</sequence>